<dbReference type="Proteomes" id="UP000446348">
    <property type="component" value="Unassembled WGS sequence"/>
</dbReference>
<comment type="caution">
    <text evidence="1">The sequence shown here is derived from an EMBL/GenBank/DDBJ whole genome shotgun (WGS) entry which is preliminary data.</text>
</comment>
<accession>A0A845RKQ0</accession>
<protein>
    <submittedName>
        <fullName evidence="1">Uncharacterized protein</fullName>
    </submittedName>
</protein>
<name>A0A845RKQ0_9FIRM</name>
<dbReference type="EMBL" id="QXWZ01000034">
    <property type="protein sequence ID" value="NBI80133.1"/>
    <property type="molecule type" value="Genomic_DNA"/>
</dbReference>
<gene>
    <name evidence="1" type="ORF">D3Z39_14935</name>
</gene>
<proteinExistence type="predicted"/>
<reference evidence="1 2" key="1">
    <citation type="submission" date="2018-08" db="EMBL/GenBank/DDBJ databases">
        <title>Murine metabolic-syndrome-specific gut microbial biobank.</title>
        <authorList>
            <person name="Liu C."/>
        </authorList>
    </citation>
    <scope>NUCLEOTIDE SEQUENCE [LARGE SCALE GENOMIC DNA]</scope>
    <source>
        <strain evidence="1 2">X69</strain>
    </source>
</reference>
<evidence type="ECO:0000313" key="2">
    <source>
        <dbReference type="Proteomes" id="UP000446348"/>
    </source>
</evidence>
<evidence type="ECO:0000313" key="1">
    <source>
        <dbReference type="EMBL" id="NBI80133.1"/>
    </source>
</evidence>
<dbReference type="AlphaFoldDB" id="A0A845RKQ0"/>
<sequence length="125" mass="14142">MSAASISRFFEKKLGKKLHTFFEKKVCQKTLAGCAANRGAGAAFIQAAPRTEGQALHLYRLRREQRGRRCIYTGCAANRGAGAAFIQAVPRTVGRAYFNQTAPRRGRRGWRIFYRLWNAIYKKSI</sequence>
<organism evidence="1 2">
    <name type="scientific">Anaerotruncus colihominis</name>
    <dbReference type="NCBI Taxonomy" id="169435"/>
    <lineage>
        <taxon>Bacteria</taxon>
        <taxon>Bacillati</taxon>
        <taxon>Bacillota</taxon>
        <taxon>Clostridia</taxon>
        <taxon>Eubacteriales</taxon>
        <taxon>Oscillospiraceae</taxon>
        <taxon>Anaerotruncus</taxon>
    </lineage>
</organism>